<dbReference type="Gene3D" id="3.40.50.720">
    <property type="entry name" value="NAD(P)-binding Rossmann-like Domain"/>
    <property type="match status" value="2"/>
</dbReference>
<dbReference type="GO" id="GO:0006813">
    <property type="term" value="P:potassium ion transport"/>
    <property type="evidence" value="ECO:0007669"/>
    <property type="project" value="InterPro"/>
</dbReference>
<feature type="transmembrane region" description="Helical" evidence="8">
    <location>
        <begin position="92"/>
        <end position="113"/>
    </location>
</feature>
<proteinExistence type="inferred from homology"/>
<protein>
    <recommendedName>
        <fullName evidence="9">RCK N-terminal domain-containing protein</fullName>
    </recommendedName>
</protein>
<evidence type="ECO:0000313" key="10">
    <source>
        <dbReference type="EMBL" id="MDV6235692.1"/>
    </source>
</evidence>
<comment type="caution">
    <text evidence="10">The sequence shown here is derived from an EMBL/GenBank/DDBJ whole genome shotgun (WGS) entry which is preliminary data.</text>
</comment>
<dbReference type="Pfam" id="PF06241">
    <property type="entry name" value="Castor_Poll_mid"/>
    <property type="match status" value="1"/>
</dbReference>
<feature type="transmembrane region" description="Helical" evidence="8">
    <location>
        <begin position="21"/>
        <end position="44"/>
    </location>
</feature>
<name>A0AAE4QMC9_9LEPT</name>
<dbReference type="GO" id="GO:0012505">
    <property type="term" value="C:endomembrane system"/>
    <property type="evidence" value="ECO:0007669"/>
    <property type="project" value="UniProtKB-SubCell"/>
</dbReference>
<evidence type="ECO:0000256" key="1">
    <source>
        <dbReference type="ARBA" id="ARBA00004127"/>
    </source>
</evidence>
<organism evidence="10 11">
    <name type="scientific">Leptospira ellisii</name>
    <dbReference type="NCBI Taxonomy" id="2023197"/>
    <lineage>
        <taxon>Bacteria</taxon>
        <taxon>Pseudomonadati</taxon>
        <taxon>Spirochaetota</taxon>
        <taxon>Spirochaetia</taxon>
        <taxon>Leptospirales</taxon>
        <taxon>Leptospiraceae</taxon>
        <taxon>Leptospira</taxon>
    </lineage>
</organism>
<dbReference type="Pfam" id="PF22614">
    <property type="entry name" value="Slo-like_RCK"/>
    <property type="match status" value="1"/>
</dbReference>
<dbReference type="RefSeq" id="WP_207763212.1">
    <property type="nucleotide sequence ID" value="NZ_NPEF02000009.1"/>
</dbReference>
<keyword evidence="5 8" id="KW-1133">Transmembrane helix</keyword>
<evidence type="ECO:0000259" key="9">
    <source>
        <dbReference type="PROSITE" id="PS51201"/>
    </source>
</evidence>
<comment type="similarity">
    <text evidence="2">Belongs to the castor/pollux (TC 1.A.1.23) family.</text>
</comment>
<evidence type="ECO:0000256" key="6">
    <source>
        <dbReference type="ARBA" id="ARBA00023065"/>
    </source>
</evidence>
<evidence type="ECO:0000256" key="5">
    <source>
        <dbReference type="ARBA" id="ARBA00022989"/>
    </source>
</evidence>
<keyword evidence="6" id="KW-0406">Ion transport</keyword>
<evidence type="ECO:0000256" key="4">
    <source>
        <dbReference type="ARBA" id="ARBA00022692"/>
    </source>
</evidence>
<dbReference type="InterPro" id="IPR003148">
    <property type="entry name" value="RCK_N"/>
</dbReference>
<gene>
    <name evidence="10" type="ORF">CH379_008645</name>
</gene>
<dbReference type="PANTHER" id="PTHR31563">
    <property type="entry name" value="ION CHANNEL POLLUX-RELATED"/>
    <property type="match status" value="1"/>
</dbReference>
<keyword evidence="7 8" id="KW-0472">Membrane</keyword>
<dbReference type="PANTHER" id="PTHR31563:SF10">
    <property type="entry name" value="ION CHANNEL POLLUX-RELATED"/>
    <property type="match status" value="1"/>
</dbReference>
<evidence type="ECO:0000256" key="8">
    <source>
        <dbReference type="SAM" id="Phobius"/>
    </source>
</evidence>
<dbReference type="InterPro" id="IPR010420">
    <property type="entry name" value="CASTOR/POLLUX/SYM8_dom"/>
</dbReference>
<dbReference type="PROSITE" id="PS51201">
    <property type="entry name" value="RCK_N"/>
    <property type="match status" value="1"/>
</dbReference>
<dbReference type="EMBL" id="NPEF02000009">
    <property type="protein sequence ID" value="MDV6235692.1"/>
    <property type="molecule type" value="Genomic_DNA"/>
</dbReference>
<dbReference type="AlphaFoldDB" id="A0AAE4QMC9"/>
<reference evidence="10 11" key="1">
    <citation type="journal article" date="2018" name="Microb. Genom.">
        <title>Deciphering the unexplored Leptospira diversity from soils uncovers genomic evolution to virulence.</title>
        <authorList>
            <person name="Thibeaux R."/>
            <person name="Iraola G."/>
            <person name="Ferres I."/>
            <person name="Bierque E."/>
            <person name="Girault D."/>
            <person name="Soupe-Gilbert M.E."/>
            <person name="Picardeau M."/>
            <person name="Goarant C."/>
        </authorList>
    </citation>
    <scope>NUCLEOTIDE SEQUENCE [LARGE SCALE GENOMIC DNA]</scope>
    <source>
        <strain evidence="10 11">ATI7-C-A5</strain>
    </source>
</reference>
<keyword evidence="3" id="KW-0813">Transport</keyword>
<feature type="domain" description="RCK N-terminal" evidence="9">
    <location>
        <begin position="130"/>
        <end position="278"/>
    </location>
</feature>
<evidence type="ECO:0000256" key="3">
    <source>
        <dbReference type="ARBA" id="ARBA00022448"/>
    </source>
</evidence>
<dbReference type="Proteomes" id="UP000232122">
    <property type="component" value="Unassembled WGS sequence"/>
</dbReference>
<evidence type="ECO:0000256" key="7">
    <source>
        <dbReference type="ARBA" id="ARBA00023136"/>
    </source>
</evidence>
<evidence type="ECO:0000256" key="2">
    <source>
        <dbReference type="ARBA" id="ARBA00008577"/>
    </source>
</evidence>
<keyword evidence="4 8" id="KW-0812">Transmembrane</keyword>
<dbReference type="InterPro" id="IPR044849">
    <property type="entry name" value="CASTOR/POLLUX/SYM8-like"/>
</dbReference>
<sequence length="652" mass="73072">MKSNPKFSDKLRYHFDNFMSRGGGSVFIALITLFLIAFLFLSIVRVLGGLMFPDESIQGSGEFLWRVFLQISDAGAVAEDGESNWFNKTTGILTVFLGLVLFSSLVAFITNQFDQKIQDLRKGKSDVLENDHTIILGFGIRVVEIVKELIEANESESRAVVTILAEEDKEEMDDYLAENLQERKTTKIITRSGTPSSLHSLRKVNAGKAKSVLVLNSSGEEDSKEGRNIGDAKVLKTLMALVALGGSERELPPIVAELYSEENRRIAQELSDSIQVMDERTILAKLLVQTSRTSGLAVVYSNLVGFEGDEIYFYKPSAGWGGLNFREISFRFNESVPLGFRKEDGEILLNPSSDYVPENSEDAVLLSEDDSKIRYLSSPVASPKDFPQPRKKRTNPVDKQLIVGWNSKSPLIVEEYAKFVSPGSTIDVLVKQIDDEFKSSVLKLKKKYPKITLRSFQADLSQESVMKRLAPESYDSVIFLAEEKENIEEVDAQTISLLLRFRQYFKRYAFKSGNQPNTQLITEIMNSENTEIVLETGVKDFLISNQFVSKMMAQVSQEPDVMRVYENLFSPEGSEIYLKPASLYFENLPITLSFADIAGAALKRGETCFGIRISSEEKNEESGYGVHLIPEKGDSFRITSEDTLIVLAEDQT</sequence>
<comment type="subcellular location">
    <subcellularLocation>
        <location evidence="1">Endomembrane system</location>
        <topology evidence="1">Multi-pass membrane protein</topology>
    </subcellularLocation>
</comment>
<keyword evidence="11" id="KW-1185">Reference proteome</keyword>
<evidence type="ECO:0000313" key="11">
    <source>
        <dbReference type="Proteomes" id="UP000232122"/>
    </source>
</evidence>
<accession>A0AAE4QMC9</accession>